<gene>
    <name evidence="1" type="ORF">N5J23_15440</name>
</gene>
<protein>
    <submittedName>
        <fullName evidence="1">Uncharacterized protein</fullName>
    </submittedName>
</protein>
<feature type="non-terminal residue" evidence="1">
    <location>
        <position position="63"/>
    </location>
</feature>
<evidence type="ECO:0000313" key="2">
    <source>
        <dbReference type="Proteomes" id="UP001161294"/>
    </source>
</evidence>
<comment type="caution">
    <text evidence="1">The sequence shown here is derived from an EMBL/GenBank/DDBJ whole genome shotgun (WGS) entry which is preliminary data.</text>
</comment>
<proteinExistence type="predicted"/>
<accession>A0AA43AY12</accession>
<sequence>MLQEWWFCRQVLKNFLQRFAQAAQIDVQCKSSPANAADEISEKFQKCMTKVVLQYKASLITAK</sequence>
<organism evidence="1 2">
    <name type="scientific">Comamonas aquatica</name>
    <dbReference type="NCBI Taxonomy" id="225991"/>
    <lineage>
        <taxon>Bacteria</taxon>
        <taxon>Pseudomonadati</taxon>
        <taxon>Pseudomonadota</taxon>
        <taxon>Betaproteobacteria</taxon>
        <taxon>Burkholderiales</taxon>
        <taxon>Comamonadaceae</taxon>
        <taxon>Comamonas</taxon>
    </lineage>
</organism>
<dbReference type="RefSeq" id="WP_279897802.1">
    <property type="nucleotide sequence ID" value="NZ_JAOCIA010000039.1"/>
</dbReference>
<reference evidence="1" key="1">
    <citation type="submission" date="2022-09" db="EMBL/GenBank/DDBJ databases">
        <title>Intensive care unit water sources are persistently colonized with multi-drug resistant bacteria and are the site of extensive horizontal gene transfer of antibiotic resistance genes.</title>
        <authorList>
            <person name="Diorio-Toth L."/>
        </authorList>
    </citation>
    <scope>NUCLEOTIDE SEQUENCE</scope>
    <source>
        <strain evidence="1">GD03686</strain>
    </source>
</reference>
<evidence type="ECO:0000313" key="1">
    <source>
        <dbReference type="EMBL" id="MDH2006912.1"/>
    </source>
</evidence>
<name>A0AA43AY12_9BURK</name>
<dbReference type="EMBL" id="JAOCJW010000038">
    <property type="protein sequence ID" value="MDH2006912.1"/>
    <property type="molecule type" value="Genomic_DNA"/>
</dbReference>
<dbReference type="Proteomes" id="UP001161294">
    <property type="component" value="Unassembled WGS sequence"/>
</dbReference>
<dbReference type="AlphaFoldDB" id="A0AA43AY12"/>